<evidence type="ECO:0000313" key="2">
    <source>
        <dbReference type="Proteomes" id="UP000007041"/>
    </source>
</evidence>
<dbReference type="HOGENOM" id="CLU_3214735_0_0_9"/>
<name>E3PV54_ACESD</name>
<sequence length="44" mass="5321">MIQITVFENINLSGKYVENIAKNIEFIRLFFYNKSEIINLYIYT</sequence>
<reference evidence="2" key="1">
    <citation type="journal article" date="2010" name="BMC Genomics">
        <title>Clostridium sticklandii, a specialist in amino acid degradation:revisiting its metabolism through its genome sequence.</title>
        <authorList>
            <person name="Fonknechten N."/>
            <person name="Chaussonnerie S."/>
            <person name="Tricot S."/>
            <person name="Lajus A."/>
            <person name="Andreesen J.R."/>
            <person name="Perchat N."/>
            <person name="Pelletier E."/>
            <person name="Gouyvenoux M."/>
            <person name="Barbe V."/>
            <person name="Salanoubat M."/>
            <person name="Le Paslier D."/>
            <person name="Weissenbach J."/>
            <person name="Cohen G.N."/>
            <person name="Kreimeyer A."/>
        </authorList>
    </citation>
    <scope>NUCLEOTIDE SEQUENCE [LARGE SCALE GENOMIC DNA]</scope>
    <source>
        <strain evidence="2">ATCC 12662 / DSM 519 / JCM 1433 / CCUG 9281 / NCIMB 10654 / HF</strain>
    </source>
</reference>
<dbReference type="Proteomes" id="UP000007041">
    <property type="component" value="Chromosome"/>
</dbReference>
<gene>
    <name evidence="1" type="ordered locus">CLOST_2390</name>
</gene>
<dbReference type="EMBL" id="FP565809">
    <property type="protein sequence ID" value="CBH22507.1"/>
    <property type="molecule type" value="Genomic_DNA"/>
</dbReference>
<proteinExistence type="predicted"/>
<dbReference type="AlphaFoldDB" id="E3PV54"/>
<dbReference type="STRING" id="1511.CLOST_2390"/>
<accession>E3PV54</accession>
<evidence type="ECO:0000313" key="1">
    <source>
        <dbReference type="EMBL" id="CBH22507.1"/>
    </source>
</evidence>
<dbReference type="BioCyc" id="CSTI499177:GJE9-2484-MONOMER"/>
<organism evidence="1 2">
    <name type="scientific">Acetoanaerobium sticklandii (strain ATCC 12662 / DSM 519 / JCM 1433 / CCUG 9281 / NCIMB 10654 / HF)</name>
    <name type="common">Clostridium sticklandii</name>
    <dbReference type="NCBI Taxonomy" id="499177"/>
    <lineage>
        <taxon>Bacteria</taxon>
        <taxon>Bacillati</taxon>
        <taxon>Bacillota</taxon>
        <taxon>Clostridia</taxon>
        <taxon>Peptostreptococcales</taxon>
        <taxon>Filifactoraceae</taxon>
        <taxon>Acetoanaerobium</taxon>
    </lineage>
</organism>
<protein>
    <submittedName>
        <fullName evidence="1">Uncharacterized protein</fullName>
    </submittedName>
</protein>
<dbReference type="KEGG" id="cst:CLOST_2390"/>
<keyword evidence="2" id="KW-1185">Reference proteome</keyword>